<comment type="catalytic activity">
    <reaction evidence="6">
        <text>tRNA(Ser) + L-serine + ATP = L-seryl-tRNA(Ser) + AMP + diphosphate + H(+)</text>
        <dbReference type="Rhea" id="RHEA:12292"/>
        <dbReference type="Rhea" id="RHEA-COMP:9669"/>
        <dbReference type="Rhea" id="RHEA-COMP:9703"/>
        <dbReference type="ChEBI" id="CHEBI:15378"/>
        <dbReference type="ChEBI" id="CHEBI:30616"/>
        <dbReference type="ChEBI" id="CHEBI:33019"/>
        <dbReference type="ChEBI" id="CHEBI:33384"/>
        <dbReference type="ChEBI" id="CHEBI:78442"/>
        <dbReference type="ChEBI" id="CHEBI:78533"/>
        <dbReference type="ChEBI" id="CHEBI:456215"/>
        <dbReference type="EC" id="6.1.1.11"/>
    </reaction>
</comment>
<keyword evidence="1 6" id="KW-0436">Ligase</keyword>
<dbReference type="HAMAP" id="MF_00176">
    <property type="entry name" value="Ser_tRNA_synth_type1"/>
    <property type="match status" value="1"/>
</dbReference>
<comment type="domain">
    <text evidence="6">Consists of two distinct domains, a catalytic core and a N-terminal extension that is involved in tRNA binding.</text>
</comment>
<proteinExistence type="inferred from homology"/>
<dbReference type="Pfam" id="PF02403">
    <property type="entry name" value="Seryl_tRNA_N"/>
    <property type="match status" value="1"/>
</dbReference>
<dbReference type="InterPro" id="IPR042103">
    <property type="entry name" value="SerRS_1_N_sf"/>
</dbReference>
<keyword evidence="5 6" id="KW-0030">Aminoacyl-tRNA synthetase</keyword>
<comment type="function">
    <text evidence="6">Catalyzes the attachment of serine to tRNA(Ser). Is also able to aminoacylate tRNA(Sec) with serine, to form the misacylated tRNA L-seryl-tRNA(Sec), which will be further converted into selenocysteinyl-tRNA(Sec).</text>
</comment>
<dbReference type="InterPro" id="IPR045864">
    <property type="entry name" value="aa-tRNA-synth_II/BPL/LPL"/>
</dbReference>
<dbReference type="PANTHER" id="PTHR11778">
    <property type="entry name" value="SERYL-TRNA SYNTHETASE"/>
    <property type="match status" value="1"/>
</dbReference>
<dbReference type="InterPro" id="IPR006195">
    <property type="entry name" value="aa-tRNA-synth_II"/>
</dbReference>
<keyword evidence="6" id="KW-0963">Cytoplasm</keyword>
<dbReference type="CDD" id="cd00770">
    <property type="entry name" value="SerRS_core"/>
    <property type="match status" value="1"/>
</dbReference>
<dbReference type="NCBIfam" id="TIGR00414">
    <property type="entry name" value="serS"/>
    <property type="match status" value="1"/>
</dbReference>
<comment type="subunit">
    <text evidence="6">Homodimer. The tRNA molecule binds across the dimer.</text>
</comment>
<dbReference type="SUPFAM" id="SSF46589">
    <property type="entry name" value="tRNA-binding arm"/>
    <property type="match status" value="1"/>
</dbReference>
<feature type="binding site" evidence="6">
    <location>
        <begin position="230"/>
        <end position="232"/>
    </location>
    <ligand>
        <name>L-serine</name>
        <dbReference type="ChEBI" id="CHEBI:33384"/>
    </ligand>
</feature>
<dbReference type="InterPro" id="IPR033729">
    <property type="entry name" value="SerRS_core"/>
</dbReference>
<dbReference type="GeneID" id="95575116"/>
<evidence type="ECO:0000256" key="7">
    <source>
        <dbReference type="SAM" id="Coils"/>
    </source>
</evidence>
<feature type="coiled-coil region" evidence="7">
    <location>
        <begin position="67"/>
        <end position="101"/>
    </location>
</feature>
<comment type="pathway">
    <text evidence="6">Aminoacyl-tRNA biosynthesis; selenocysteinyl-tRNA(Sec) biosynthesis; L-seryl-tRNA(Sec) from L-serine and tRNA(Sec): step 1/1.</text>
</comment>
<dbReference type="InterPro" id="IPR002317">
    <property type="entry name" value="Ser-tRNA-ligase_type_1"/>
</dbReference>
<sequence>MIDLRLLREDPDRVRASQRARGEDVELVDALLSADERRRSSGMRFDELRNEQKSLGKLIPKASPEERTELLKKAEQLKQDVKAAEAEQNEADEAAKRLLLQLGNIVHEDVPVGGEEDFTVLETHGTIRDFAAEGFEPKDHLELGELLGAIDVERGAKVSGSRFYYLTGVGALLELALVNAAIAQATEAGFIPMLTPALVRPRAMEGTGFLGQAAENVYHLEKDDYYLVGTSEVPLAAYHMDEIIEGDKLPLRYAGFSPCFRREAGTYGKDTRGIFRVHQFDKVEMFSYVAPEEAEAEHQRLLEWEKQWLTSLELPFQVIDVATGDLGASASRKFDCEAWIPTQGKYRELTSASNCDSFQARRLSIRYRDGKKTQPLSTLNGTLCAVPRTIVAILENHQLADGSVRVPEALRPYLGGREVLEPITK</sequence>
<dbReference type="InterPro" id="IPR015866">
    <property type="entry name" value="Ser-tRNA-synth_1_N"/>
</dbReference>
<reference evidence="9" key="1">
    <citation type="submission" date="2022-08" db="EMBL/GenBank/DDBJ databases">
        <authorList>
            <person name="Tian L."/>
        </authorList>
    </citation>
    <scope>NUCLEOTIDE SEQUENCE</scope>
    <source>
        <strain evidence="9">CM253</strain>
    </source>
</reference>
<evidence type="ECO:0000256" key="3">
    <source>
        <dbReference type="ARBA" id="ARBA00022840"/>
    </source>
</evidence>
<keyword evidence="3 6" id="KW-0067">ATP-binding</keyword>
<keyword evidence="2 6" id="KW-0547">Nucleotide-binding</keyword>
<feature type="domain" description="Aminoacyl-transfer RNA synthetases class-II family profile" evidence="8">
    <location>
        <begin position="139"/>
        <end position="407"/>
    </location>
</feature>
<dbReference type="InterPro" id="IPR002314">
    <property type="entry name" value="aa-tRNA-synt_IIb"/>
</dbReference>
<comment type="subcellular location">
    <subcellularLocation>
        <location evidence="6">Cytoplasm</location>
    </subcellularLocation>
</comment>
<keyword evidence="4 6" id="KW-0648">Protein biosynthesis</keyword>
<evidence type="ECO:0000256" key="6">
    <source>
        <dbReference type="HAMAP-Rule" id="MF_00176"/>
    </source>
</evidence>
<dbReference type="SUPFAM" id="SSF55681">
    <property type="entry name" value="Class II aaRS and biotin synthetases"/>
    <property type="match status" value="1"/>
</dbReference>
<feature type="binding site" evidence="6">
    <location>
        <position position="277"/>
    </location>
    <ligand>
        <name>ATP</name>
        <dbReference type="ChEBI" id="CHEBI:30616"/>
    </ligand>
</feature>
<dbReference type="EC" id="6.1.1.11" evidence="6"/>
<dbReference type="Proteomes" id="UP001057738">
    <property type="component" value="Chromosome"/>
</dbReference>
<dbReference type="Gene3D" id="3.30.930.10">
    <property type="entry name" value="Bira Bifunctional Protein, Domain 2"/>
    <property type="match status" value="1"/>
</dbReference>
<dbReference type="InterPro" id="IPR010978">
    <property type="entry name" value="tRNA-bd_arm"/>
</dbReference>
<dbReference type="GO" id="GO:0004828">
    <property type="term" value="F:serine-tRNA ligase activity"/>
    <property type="evidence" value="ECO:0007669"/>
    <property type="project" value="UniProtKB-EC"/>
</dbReference>
<dbReference type="RefSeq" id="WP_183066346.1">
    <property type="nucleotide sequence ID" value="NZ_CP102514.1"/>
</dbReference>
<dbReference type="PROSITE" id="PS50862">
    <property type="entry name" value="AA_TRNA_LIGASE_II"/>
    <property type="match status" value="1"/>
</dbReference>
<evidence type="ECO:0000256" key="4">
    <source>
        <dbReference type="ARBA" id="ARBA00022917"/>
    </source>
</evidence>
<comment type="catalytic activity">
    <reaction evidence="6">
        <text>tRNA(Sec) + L-serine + ATP = L-seryl-tRNA(Sec) + AMP + diphosphate + H(+)</text>
        <dbReference type="Rhea" id="RHEA:42580"/>
        <dbReference type="Rhea" id="RHEA-COMP:9742"/>
        <dbReference type="Rhea" id="RHEA-COMP:10128"/>
        <dbReference type="ChEBI" id="CHEBI:15378"/>
        <dbReference type="ChEBI" id="CHEBI:30616"/>
        <dbReference type="ChEBI" id="CHEBI:33019"/>
        <dbReference type="ChEBI" id="CHEBI:33384"/>
        <dbReference type="ChEBI" id="CHEBI:78442"/>
        <dbReference type="ChEBI" id="CHEBI:78533"/>
        <dbReference type="ChEBI" id="CHEBI:456215"/>
        <dbReference type="EC" id="6.1.1.11"/>
    </reaction>
</comment>
<organism evidence="9 10">
    <name type="scientific">Streptomyces yangpuensis</name>
    <dbReference type="NCBI Taxonomy" id="1648182"/>
    <lineage>
        <taxon>Bacteria</taxon>
        <taxon>Bacillati</taxon>
        <taxon>Actinomycetota</taxon>
        <taxon>Actinomycetes</taxon>
        <taxon>Kitasatosporales</taxon>
        <taxon>Streptomycetaceae</taxon>
        <taxon>Streptomyces</taxon>
    </lineage>
</organism>
<gene>
    <name evidence="6 9" type="primary">serS</name>
    <name evidence="9" type="ORF">NRK68_16670</name>
</gene>
<feature type="binding site" evidence="6">
    <location>
        <position position="382"/>
    </location>
    <ligand>
        <name>L-serine</name>
        <dbReference type="ChEBI" id="CHEBI:33384"/>
    </ligand>
</feature>
<feature type="binding site" evidence="6">
    <location>
        <position position="284"/>
    </location>
    <ligand>
        <name>L-serine</name>
        <dbReference type="ChEBI" id="CHEBI:33384"/>
    </ligand>
</feature>
<accession>A0ABY5PX21</accession>
<feature type="binding site" evidence="6">
    <location>
        <begin position="261"/>
        <end position="263"/>
    </location>
    <ligand>
        <name>ATP</name>
        <dbReference type="ChEBI" id="CHEBI:30616"/>
    </ligand>
</feature>
<evidence type="ECO:0000256" key="5">
    <source>
        <dbReference type="ARBA" id="ARBA00023146"/>
    </source>
</evidence>
<evidence type="ECO:0000259" key="8">
    <source>
        <dbReference type="PROSITE" id="PS50862"/>
    </source>
</evidence>
<feature type="binding site" evidence="6">
    <location>
        <begin position="348"/>
        <end position="351"/>
    </location>
    <ligand>
        <name>ATP</name>
        <dbReference type="ChEBI" id="CHEBI:30616"/>
    </ligand>
</feature>
<protein>
    <recommendedName>
        <fullName evidence="6">Serine--tRNA ligase</fullName>
        <ecNumber evidence="6">6.1.1.11</ecNumber>
    </recommendedName>
    <alternativeName>
        <fullName evidence="6">Seryl-tRNA synthetase</fullName>
        <shortName evidence="6">SerRS</shortName>
    </alternativeName>
    <alternativeName>
        <fullName evidence="6">Seryl-tRNA(Ser/Sec) synthetase</fullName>
    </alternativeName>
</protein>
<dbReference type="Pfam" id="PF00587">
    <property type="entry name" value="tRNA-synt_2b"/>
    <property type="match status" value="1"/>
</dbReference>
<evidence type="ECO:0000256" key="2">
    <source>
        <dbReference type="ARBA" id="ARBA00022741"/>
    </source>
</evidence>
<dbReference type="EMBL" id="CP102514">
    <property type="protein sequence ID" value="UUY48682.1"/>
    <property type="molecule type" value="Genomic_DNA"/>
</dbReference>
<evidence type="ECO:0000256" key="1">
    <source>
        <dbReference type="ARBA" id="ARBA00022598"/>
    </source>
</evidence>
<evidence type="ECO:0000313" key="10">
    <source>
        <dbReference type="Proteomes" id="UP001057738"/>
    </source>
</evidence>
<dbReference type="Gene3D" id="1.10.287.40">
    <property type="entry name" value="Serine-tRNA synthetase, tRNA binding domain"/>
    <property type="match status" value="1"/>
</dbReference>
<dbReference type="PRINTS" id="PR00981">
    <property type="entry name" value="TRNASYNTHSER"/>
</dbReference>
<name>A0ABY5PX21_9ACTN</name>
<evidence type="ECO:0000313" key="9">
    <source>
        <dbReference type="EMBL" id="UUY48682.1"/>
    </source>
</evidence>
<keyword evidence="10" id="KW-1185">Reference proteome</keyword>
<comment type="similarity">
    <text evidence="6">Belongs to the class-II aminoacyl-tRNA synthetase family. Type-1 seryl-tRNA synthetase subfamily.</text>
</comment>
<keyword evidence="7" id="KW-0175">Coiled coil</keyword>
<dbReference type="PIRSF" id="PIRSF001529">
    <property type="entry name" value="Ser-tRNA-synth_IIa"/>
    <property type="match status" value="1"/>
</dbReference>